<protein>
    <submittedName>
        <fullName evidence="1">Uncharacterized protein</fullName>
    </submittedName>
</protein>
<evidence type="ECO:0000313" key="1">
    <source>
        <dbReference type="EMBL" id="SDL44025.1"/>
    </source>
</evidence>
<dbReference type="STRING" id="683260.SAMN05421874_121114"/>
<dbReference type="RefSeq" id="WP_143022237.1">
    <property type="nucleotide sequence ID" value="NZ_FNFB01000021.1"/>
</dbReference>
<gene>
    <name evidence="1" type="ORF">SAMN05421874_121114</name>
</gene>
<dbReference type="OrthoDB" id="3542172at2"/>
<organism evidence="1 2">
    <name type="scientific">Nonomuraea maritima</name>
    <dbReference type="NCBI Taxonomy" id="683260"/>
    <lineage>
        <taxon>Bacteria</taxon>
        <taxon>Bacillati</taxon>
        <taxon>Actinomycetota</taxon>
        <taxon>Actinomycetes</taxon>
        <taxon>Streptosporangiales</taxon>
        <taxon>Streptosporangiaceae</taxon>
        <taxon>Nonomuraea</taxon>
    </lineage>
</organism>
<dbReference type="EMBL" id="FNFB01000021">
    <property type="protein sequence ID" value="SDL44025.1"/>
    <property type="molecule type" value="Genomic_DNA"/>
</dbReference>
<dbReference type="Proteomes" id="UP000198683">
    <property type="component" value="Unassembled WGS sequence"/>
</dbReference>
<proteinExistence type="predicted"/>
<sequence length="62" mass="6818">MSTAVAAAIRERARSVWRSLQAARRDNDAHGTLLAADEWDEVTRLARAHGVNLDEVTGEGHH</sequence>
<accession>A0A1G9K3U7</accession>
<keyword evidence="2" id="KW-1185">Reference proteome</keyword>
<dbReference type="AlphaFoldDB" id="A0A1G9K3U7"/>
<reference evidence="1 2" key="1">
    <citation type="submission" date="2016-10" db="EMBL/GenBank/DDBJ databases">
        <authorList>
            <person name="de Groot N.N."/>
        </authorList>
    </citation>
    <scope>NUCLEOTIDE SEQUENCE [LARGE SCALE GENOMIC DNA]</scope>
    <source>
        <strain evidence="1 2">CGMCC 4.5681</strain>
    </source>
</reference>
<name>A0A1G9K3U7_9ACTN</name>
<evidence type="ECO:0000313" key="2">
    <source>
        <dbReference type="Proteomes" id="UP000198683"/>
    </source>
</evidence>